<dbReference type="WBParaSite" id="nRc.2.0.1.t44185-RA">
    <property type="protein sequence ID" value="nRc.2.0.1.t44185-RA"/>
    <property type="gene ID" value="nRc.2.0.1.g44185"/>
</dbReference>
<feature type="compositionally biased region" description="Pro residues" evidence="1">
    <location>
        <begin position="277"/>
        <end position="302"/>
    </location>
</feature>
<accession>A0A915L0F1</accession>
<keyword evidence="2" id="KW-1185">Reference proteome</keyword>
<reference evidence="3" key="1">
    <citation type="submission" date="2022-11" db="UniProtKB">
        <authorList>
            <consortium name="WormBaseParasite"/>
        </authorList>
    </citation>
    <scope>IDENTIFICATION</scope>
</reference>
<feature type="compositionally biased region" description="Basic and acidic residues" evidence="1">
    <location>
        <begin position="342"/>
        <end position="368"/>
    </location>
</feature>
<proteinExistence type="predicted"/>
<name>A0A915L0F1_ROMCU</name>
<organism evidence="2 3">
    <name type="scientific">Romanomermis culicivorax</name>
    <name type="common">Nematode worm</name>
    <dbReference type="NCBI Taxonomy" id="13658"/>
    <lineage>
        <taxon>Eukaryota</taxon>
        <taxon>Metazoa</taxon>
        <taxon>Ecdysozoa</taxon>
        <taxon>Nematoda</taxon>
        <taxon>Enoplea</taxon>
        <taxon>Dorylaimia</taxon>
        <taxon>Mermithida</taxon>
        <taxon>Mermithoidea</taxon>
        <taxon>Mermithidae</taxon>
        <taxon>Romanomermis</taxon>
    </lineage>
</organism>
<evidence type="ECO:0000313" key="2">
    <source>
        <dbReference type="Proteomes" id="UP000887565"/>
    </source>
</evidence>
<evidence type="ECO:0000256" key="1">
    <source>
        <dbReference type="SAM" id="MobiDB-lite"/>
    </source>
</evidence>
<feature type="compositionally biased region" description="Basic and acidic residues" evidence="1">
    <location>
        <begin position="388"/>
        <end position="407"/>
    </location>
</feature>
<feature type="compositionally biased region" description="Polar residues" evidence="1">
    <location>
        <begin position="430"/>
        <end position="445"/>
    </location>
</feature>
<sequence length="512" mass="57938">KEYFDPKARKRDFAVNDLVLLTNPGKANKIQPDFIGPLFIADASRAAENIVRIDSLDAPGHPQTVSITRLKPFVPRPAKDTFEHEEGGPLDGKHTIVVSFDGADDWAGIYALLDTQFQTDRQKKNKDPVCLQAAVTLAMKSNLTDRIIELLNFPVSPIYKLAIRDRMQYDDPALPRLRYEVDNVWIERVATDQPLCERTYHATQYDTLVAVLAAYHFPLPPPQMLFPEHHWQDYPAALKEEIQRILLPPTTLITPVPQVAQTAPVMVQSTMQPQVPLPPPIVSQPPPVLQSPPPVTLVPPTAPVDVQTPQAPSTSTPALDRHGNPIPKPGHYEHSMKRKQHLHEESEYRKSHKTRPTDEPSTRRHFDSENQTYDNPAPAMQPPPARQADSHRSSHESHSCDDRHGRDTQQSQTTSRNSHQQERRDDIPPQRTQSEQTRQVHSTSFYEDAHRRHFRRSPPKLTDFISPLHRDAEIQHCLEALKNPLKDVFKALLLPPPPMDVETATSSSTSLP</sequence>
<dbReference type="AlphaFoldDB" id="A0A915L0F1"/>
<dbReference type="Proteomes" id="UP000887565">
    <property type="component" value="Unplaced"/>
</dbReference>
<protein>
    <submittedName>
        <fullName evidence="3">Uncharacterized protein</fullName>
    </submittedName>
</protein>
<evidence type="ECO:0000313" key="3">
    <source>
        <dbReference type="WBParaSite" id="nRc.2.0.1.t44185-RA"/>
    </source>
</evidence>
<feature type="compositionally biased region" description="Basic and acidic residues" evidence="1">
    <location>
        <begin position="419"/>
        <end position="428"/>
    </location>
</feature>
<feature type="region of interest" description="Disordered" evidence="1">
    <location>
        <begin position="277"/>
        <end position="460"/>
    </location>
</feature>
<feature type="compositionally biased region" description="Polar residues" evidence="1">
    <location>
        <begin position="408"/>
        <end position="418"/>
    </location>
</feature>
<feature type="compositionally biased region" description="Polar residues" evidence="1">
    <location>
        <begin position="307"/>
        <end position="317"/>
    </location>
</feature>